<keyword evidence="7" id="KW-1185">Reference proteome</keyword>
<evidence type="ECO:0000256" key="3">
    <source>
        <dbReference type="ARBA" id="ARBA00022833"/>
    </source>
</evidence>
<evidence type="ECO:0000256" key="2">
    <source>
        <dbReference type="ARBA" id="ARBA00022771"/>
    </source>
</evidence>
<evidence type="ECO:0000259" key="5">
    <source>
        <dbReference type="PROSITE" id="PS50103"/>
    </source>
</evidence>
<dbReference type="InterPro" id="IPR045072">
    <property type="entry name" value="MKRN-like"/>
</dbReference>
<proteinExistence type="predicted"/>
<feature type="domain" description="C3H1-type" evidence="5">
    <location>
        <begin position="103"/>
        <end position="130"/>
    </location>
</feature>
<feature type="zinc finger region" description="C3H1-type" evidence="4">
    <location>
        <begin position="103"/>
        <end position="130"/>
    </location>
</feature>
<dbReference type="AlphaFoldDB" id="A0A9N9DH84"/>
<comment type="caution">
    <text evidence="6">The sequence shown here is derived from an EMBL/GenBank/DDBJ whole genome shotgun (WGS) entry which is preliminary data.</text>
</comment>
<evidence type="ECO:0000313" key="6">
    <source>
        <dbReference type="EMBL" id="CAG8640279.1"/>
    </source>
</evidence>
<name>A0A9N9DH84_9GLOM</name>
<dbReference type="GO" id="GO:0061630">
    <property type="term" value="F:ubiquitin protein ligase activity"/>
    <property type="evidence" value="ECO:0007669"/>
    <property type="project" value="InterPro"/>
</dbReference>
<keyword evidence="2 4" id="KW-0863">Zinc-finger</keyword>
<dbReference type="Proteomes" id="UP000789831">
    <property type="component" value="Unassembled WGS sequence"/>
</dbReference>
<accession>A0A9N9DH84</accession>
<evidence type="ECO:0000313" key="7">
    <source>
        <dbReference type="Proteomes" id="UP000789831"/>
    </source>
</evidence>
<organism evidence="6 7">
    <name type="scientific">Ambispora gerdemannii</name>
    <dbReference type="NCBI Taxonomy" id="144530"/>
    <lineage>
        <taxon>Eukaryota</taxon>
        <taxon>Fungi</taxon>
        <taxon>Fungi incertae sedis</taxon>
        <taxon>Mucoromycota</taxon>
        <taxon>Glomeromycotina</taxon>
        <taxon>Glomeromycetes</taxon>
        <taxon>Archaeosporales</taxon>
        <taxon>Ambisporaceae</taxon>
        <taxon>Ambispora</taxon>
    </lineage>
</organism>
<dbReference type="Pfam" id="PF00642">
    <property type="entry name" value="zf-CCCH"/>
    <property type="match status" value="2"/>
</dbReference>
<gene>
    <name evidence="6" type="ORF">AGERDE_LOCUS10946</name>
</gene>
<dbReference type="PANTHER" id="PTHR11224">
    <property type="entry name" value="MAKORIN-RELATED"/>
    <property type="match status" value="1"/>
</dbReference>
<dbReference type="GO" id="GO:0008270">
    <property type="term" value="F:zinc ion binding"/>
    <property type="evidence" value="ECO:0007669"/>
    <property type="project" value="UniProtKB-KW"/>
</dbReference>
<dbReference type="SUPFAM" id="SSF90229">
    <property type="entry name" value="CCCH zinc finger"/>
    <property type="match status" value="2"/>
</dbReference>
<dbReference type="SMART" id="SM00356">
    <property type="entry name" value="ZnF_C3H1"/>
    <property type="match status" value="2"/>
</dbReference>
<dbReference type="Gene3D" id="2.30.30.1190">
    <property type="match status" value="2"/>
</dbReference>
<sequence>MQAKPLNEVEEHEEGELPQEQLLINEDHVNGENDVNEAINVNGQEFHEQVDEVLIQSTIVENGAKPLCRYFQRGFCRYSDSCRYSHDNGAPVSLPKFGLLLHPRSATPCRFFSKGYCRYGDACKFAHHNGIPGNGAGRFHPNGNGHLHHGGVNIENEWGFTGVEQSEVIVEETKTWDEDTQEDQMNPQEYS</sequence>
<protein>
    <submittedName>
        <fullName evidence="6">11858_t:CDS:1</fullName>
    </submittedName>
</protein>
<reference evidence="6" key="1">
    <citation type="submission" date="2021-06" db="EMBL/GenBank/DDBJ databases">
        <authorList>
            <person name="Kallberg Y."/>
            <person name="Tangrot J."/>
            <person name="Rosling A."/>
        </authorList>
    </citation>
    <scope>NUCLEOTIDE SEQUENCE</scope>
    <source>
        <strain evidence="6">MT106</strain>
    </source>
</reference>
<dbReference type="InterPro" id="IPR000571">
    <property type="entry name" value="Znf_CCCH"/>
</dbReference>
<dbReference type="EMBL" id="CAJVPL010003895">
    <property type="protein sequence ID" value="CAG8640279.1"/>
    <property type="molecule type" value="Genomic_DNA"/>
</dbReference>
<evidence type="ECO:0000256" key="4">
    <source>
        <dbReference type="PROSITE-ProRule" id="PRU00723"/>
    </source>
</evidence>
<keyword evidence="3 4" id="KW-0862">Zinc</keyword>
<keyword evidence="1 4" id="KW-0479">Metal-binding</keyword>
<dbReference type="GO" id="GO:0000209">
    <property type="term" value="P:protein polyubiquitination"/>
    <property type="evidence" value="ECO:0007669"/>
    <property type="project" value="InterPro"/>
</dbReference>
<dbReference type="InterPro" id="IPR036855">
    <property type="entry name" value="Znf_CCCH_sf"/>
</dbReference>
<feature type="domain" description="C3H1-type" evidence="5">
    <location>
        <begin position="62"/>
        <end position="89"/>
    </location>
</feature>
<feature type="zinc finger region" description="C3H1-type" evidence="4">
    <location>
        <begin position="62"/>
        <end position="89"/>
    </location>
</feature>
<dbReference type="OrthoDB" id="411372at2759"/>
<dbReference type="PANTHER" id="PTHR11224:SF10">
    <property type="entry name" value="IP09428P-RELATED"/>
    <property type="match status" value="1"/>
</dbReference>
<dbReference type="PROSITE" id="PS50103">
    <property type="entry name" value="ZF_C3H1"/>
    <property type="match status" value="2"/>
</dbReference>
<evidence type="ECO:0000256" key="1">
    <source>
        <dbReference type="ARBA" id="ARBA00022723"/>
    </source>
</evidence>